<accession>A0A545UUT8</accession>
<dbReference type="AlphaFoldDB" id="A0A545UUT8"/>
<feature type="compositionally biased region" description="Polar residues" evidence="1">
    <location>
        <begin position="66"/>
        <end position="75"/>
    </location>
</feature>
<organism evidence="2 3">
    <name type="scientific">Cordyceps javanica</name>
    <dbReference type="NCBI Taxonomy" id="43265"/>
    <lineage>
        <taxon>Eukaryota</taxon>
        <taxon>Fungi</taxon>
        <taxon>Dikarya</taxon>
        <taxon>Ascomycota</taxon>
        <taxon>Pezizomycotina</taxon>
        <taxon>Sordariomycetes</taxon>
        <taxon>Hypocreomycetidae</taxon>
        <taxon>Hypocreales</taxon>
        <taxon>Cordycipitaceae</taxon>
        <taxon>Cordyceps</taxon>
    </lineage>
</organism>
<gene>
    <name evidence="2" type="ORF">IF1G_07800</name>
</gene>
<reference evidence="2 3" key="1">
    <citation type="journal article" date="2019" name="Appl. Microbiol. Biotechnol.">
        <title>Genome sequence of Isaria javanica and comparative genome analysis insights into family S53 peptidase evolution in fungal entomopathogens.</title>
        <authorList>
            <person name="Lin R."/>
            <person name="Zhang X."/>
            <person name="Xin B."/>
            <person name="Zou M."/>
            <person name="Gao Y."/>
            <person name="Qin F."/>
            <person name="Hu Q."/>
            <person name="Xie B."/>
            <person name="Cheng X."/>
        </authorList>
    </citation>
    <scope>NUCLEOTIDE SEQUENCE [LARGE SCALE GENOMIC DNA]</scope>
    <source>
        <strain evidence="2 3">IJ1G</strain>
    </source>
</reference>
<name>A0A545UUT8_9HYPO</name>
<keyword evidence="3" id="KW-1185">Reference proteome</keyword>
<feature type="compositionally biased region" description="Polar residues" evidence="1">
    <location>
        <begin position="91"/>
        <end position="144"/>
    </location>
</feature>
<protein>
    <submittedName>
        <fullName evidence="2">Uncharacterized protein</fullName>
    </submittedName>
</protein>
<dbReference type="EMBL" id="SPUK01000012">
    <property type="protein sequence ID" value="TQV93222.1"/>
    <property type="molecule type" value="Genomic_DNA"/>
</dbReference>
<sequence length="144" mass="15372">MESVLVLTFQKALDASGESGRGGRESLMIERRRRGIKNREREGGRGCQAKNAVPMLVLTTGRELSDSQTTASTGSGDVGDGIMFSRLAIQPASNSILMNQPSQETSQPTTIQQVGQPTSPILQPSDQPASQQVDWASSTNLLNA</sequence>
<feature type="region of interest" description="Disordered" evidence="1">
    <location>
        <begin position="31"/>
        <end position="144"/>
    </location>
</feature>
<dbReference type="Proteomes" id="UP000315783">
    <property type="component" value="Unassembled WGS sequence"/>
</dbReference>
<comment type="caution">
    <text evidence="2">The sequence shown here is derived from an EMBL/GenBank/DDBJ whole genome shotgun (WGS) entry which is preliminary data.</text>
</comment>
<evidence type="ECO:0000313" key="3">
    <source>
        <dbReference type="Proteomes" id="UP000315783"/>
    </source>
</evidence>
<proteinExistence type="predicted"/>
<evidence type="ECO:0000256" key="1">
    <source>
        <dbReference type="SAM" id="MobiDB-lite"/>
    </source>
</evidence>
<evidence type="ECO:0000313" key="2">
    <source>
        <dbReference type="EMBL" id="TQV93222.1"/>
    </source>
</evidence>